<keyword evidence="4 5" id="KW-0472">Membrane</keyword>
<dbReference type="Pfam" id="PF07690">
    <property type="entry name" value="MFS_1"/>
    <property type="match status" value="1"/>
</dbReference>
<feature type="transmembrane region" description="Helical" evidence="5">
    <location>
        <begin position="350"/>
        <end position="373"/>
    </location>
</feature>
<dbReference type="RefSeq" id="WP_209904911.1">
    <property type="nucleotide sequence ID" value="NZ_BAAAJW010000001.1"/>
</dbReference>
<reference evidence="7 8" key="1">
    <citation type="submission" date="2021-03" db="EMBL/GenBank/DDBJ databases">
        <title>Sequencing the genomes of 1000 actinobacteria strains.</title>
        <authorList>
            <person name="Klenk H.-P."/>
        </authorList>
    </citation>
    <scope>NUCLEOTIDE SEQUENCE [LARGE SCALE GENOMIC DNA]</scope>
    <source>
        <strain evidence="7 8">DSM 14566</strain>
    </source>
</reference>
<dbReference type="Proteomes" id="UP001519290">
    <property type="component" value="Unassembled WGS sequence"/>
</dbReference>
<dbReference type="PROSITE" id="PS50850">
    <property type="entry name" value="MFS"/>
    <property type="match status" value="1"/>
</dbReference>
<evidence type="ECO:0000256" key="3">
    <source>
        <dbReference type="ARBA" id="ARBA00022989"/>
    </source>
</evidence>
<sequence>MSLRRRFLLLTALRWLPTGLVVPVMALLPLHRGMTVAEMGAALAVQGIVVLCLELPTGGLADTVGRRPLFALAATLALFSYLAFAVAAAPLALALAAALSGVFRALDSGALNAWFVDQVHAGSAPEEREGLVTSGLGAASGAIGGSIAAGSVLSAGLVAWAPWGTTSALVLPFLGAAVLSLLQIVATGLLMDEPPRRGPRRLAPVRDTAHAVRAGLGLLAGSRVLRALVAVELFWGFGMVSFETLMPVRLAELLGDADRAAATMGPVVAAGWATAALGAAAVPHLTRRWGLVSVALRILQGATVVAMGLALGPVGLVVGYLATYGVHMASGVAYESLLHRQVAGPHRATVLSLASMAMQPAGSLGSVVLGALATGASSGLAIAVGGVVLALAAPLFLVRARCARTAEGPRQPAGPFRRVTVSRFLEWTSVESSRTPARP</sequence>
<feature type="domain" description="Major facilitator superfamily (MFS) profile" evidence="6">
    <location>
        <begin position="3"/>
        <end position="401"/>
    </location>
</feature>
<comment type="subcellular location">
    <subcellularLocation>
        <location evidence="1">Cell membrane</location>
        <topology evidence="1">Multi-pass membrane protein</topology>
    </subcellularLocation>
</comment>
<evidence type="ECO:0000256" key="2">
    <source>
        <dbReference type="ARBA" id="ARBA00022692"/>
    </source>
</evidence>
<organism evidence="7 8">
    <name type="scientific">Brachybacterium sacelli</name>
    <dbReference type="NCBI Taxonomy" id="173364"/>
    <lineage>
        <taxon>Bacteria</taxon>
        <taxon>Bacillati</taxon>
        <taxon>Actinomycetota</taxon>
        <taxon>Actinomycetes</taxon>
        <taxon>Micrococcales</taxon>
        <taxon>Dermabacteraceae</taxon>
        <taxon>Brachybacterium</taxon>
    </lineage>
</organism>
<dbReference type="InterPro" id="IPR011701">
    <property type="entry name" value="MFS"/>
</dbReference>
<protein>
    <submittedName>
        <fullName evidence="7">MFS family permease</fullName>
    </submittedName>
</protein>
<gene>
    <name evidence="7" type="ORF">JOF43_004008</name>
</gene>
<evidence type="ECO:0000256" key="1">
    <source>
        <dbReference type="ARBA" id="ARBA00004651"/>
    </source>
</evidence>
<feature type="transmembrane region" description="Helical" evidence="5">
    <location>
        <begin position="69"/>
        <end position="89"/>
    </location>
</feature>
<dbReference type="PANTHER" id="PTHR23530:SF1">
    <property type="entry name" value="PERMEASE, MAJOR FACILITATOR SUPERFAMILY-RELATED"/>
    <property type="match status" value="1"/>
</dbReference>
<dbReference type="Gene3D" id="1.20.1250.20">
    <property type="entry name" value="MFS general substrate transporter like domains"/>
    <property type="match status" value="1"/>
</dbReference>
<dbReference type="InterPro" id="IPR036259">
    <property type="entry name" value="MFS_trans_sf"/>
</dbReference>
<feature type="transmembrane region" description="Helical" evidence="5">
    <location>
        <begin position="317"/>
        <end position="338"/>
    </location>
</feature>
<feature type="transmembrane region" description="Helical" evidence="5">
    <location>
        <begin position="36"/>
        <end position="57"/>
    </location>
</feature>
<feature type="transmembrane region" description="Helical" evidence="5">
    <location>
        <begin position="289"/>
        <end position="311"/>
    </location>
</feature>
<keyword evidence="3 5" id="KW-1133">Transmembrane helix</keyword>
<evidence type="ECO:0000313" key="8">
    <source>
        <dbReference type="Proteomes" id="UP001519290"/>
    </source>
</evidence>
<feature type="transmembrane region" description="Helical" evidence="5">
    <location>
        <begin position="169"/>
        <end position="191"/>
    </location>
</feature>
<name>A0ABS4X6C9_9MICO</name>
<dbReference type="InterPro" id="IPR053160">
    <property type="entry name" value="MFS_DHA3_Transporter"/>
</dbReference>
<keyword evidence="8" id="KW-1185">Reference proteome</keyword>
<accession>A0ABS4X6C9</accession>
<dbReference type="InterPro" id="IPR020846">
    <property type="entry name" value="MFS_dom"/>
</dbReference>
<feature type="transmembrane region" description="Helical" evidence="5">
    <location>
        <begin position="95"/>
        <end position="115"/>
    </location>
</feature>
<feature type="transmembrane region" description="Helical" evidence="5">
    <location>
        <begin position="379"/>
        <end position="398"/>
    </location>
</feature>
<evidence type="ECO:0000256" key="5">
    <source>
        <dbReference type="SAM" id="Phobius"/>
    </source>
</evidence>
<proteinExistence type="predicted"/>
<comment type="caution">
    <text evidence="7">The sequence shown here is derived from an EMBL/GenBank/DDBJ whole genome shotgun (WGS) entry which is preliminary data.</text>
</comment>
<dbReference type="PANTHER" id="PTHR23530">
    <property type="entry name" value="TRANSPORT PROTEIN-RELATED"/>
    <property type="match status" value="1"/>
</dbReference>
<evidence type="ECO:0000313" key="7">
    <source>
        <dbReference type="EMBL" id="MBP2384019.1"/>
    </source>
</evidence>
<keyword evidence="2 5" id="KW-0812">Transmembrane</keyword>
<dbReference type="EMBL" id="JAGIOD010000002">
    <property type="protein sequence ID" value="MBP2384019.1"/>
    <property type="molecule type" value="Genomic_DNA"/>
</dbReference>
<feature type="transmembrane region" description="Helical" evidence="5">
    <location>
        <begin position="262"/>
        <end position="282"/>
    </location>
</feature>
<evidence type="ECO:0000259" key="6">
    <source>
        <dbReference type="PROSITE" id="PS50850"/>
    </source>
</evidence>
<feature type="transmembrane region" description="Helical" evidence="5">
    <location>
        <begin position="224"/>
        <end position="242"/>
    </location>
</feature>
<evidence type="ECO:0000256" key="4">
    <source>
        <dbReference type="ARBA" id="ARBA00023136"/>
    </source>
</evidence>
<dbReference type="SUPFAM" id="SSF103473">
    <property type="entry name" value="MFS general substrate transporter"/>
    <property type="match status" value="1"/>
</dbReference>
<feature type="transmembrane region" description="Helical" evidence="5">
    <location>
        <begin position="136"/>
        <end position="163"/>
    </location>
</feature>